<evidence type="ECO:0000313" key="2">
    <source>
        <dbReference type="EMBL" id="AJW70612.1"/>
    </source>
</evidence>
<keyword evidence="3" id="KW-1185">Reference proteome</keyword>
<evidence type="ECO:0000313" key="3">
    <source>
        <dbReference type="Proteomes" id="UP000032408"/>
    </source>
</evidence>
<gene>
    <name evidence="2" type="ORF">NADRNF5_0918</name>
</gene>
<feature type="compositionally biased region" description="Low complexity" evidence="1">
    <location>
        <begin position="209"/>
        <end position="224"/>
    </location>
</feature>
<accession>A0A0D5C2H9</accession>
<dbReference type="Proteomes" id="UP000032408">
    <property type="component" value="Chromosome"/>
</dbReference>
<dbReference type="STRING" id="1580092.NADRNF5_0918"/>
<name>A0A0D5C2H9_9ARCH</name>
<feature type="region of interest" description="Disordered" evidence="1">
    <location>
        <begin position="209"/>
        <end position="242"/>
    </location>
</feature>
<proteinExistence type="predicted"/>
<reference evidence="2 3" key="2">
    <citation type="journal article" date="2016" name="ISME J.">
        <title>Physiological and genomic characterization of two novel marine thaumarchaeal strains indicates niche differentiation.</title>
        <authorList>
            <person name="Bayer B."/>
            <person name="Vojvoda J."/>
            <person name="Offre P."/>
            <person name="Alves R.J."/>
            <person name="Elisabeth N.H."/>
            <person name="Garcia J.A."/>
            <person name="Volland J.M."/>
            <person name="Srivastava A."/>
            <person name="Schleper C."/>
            <person name="Herndl G.J."/>
        </authorList>
    </citation>
    <scope>NUCLEOTIDE SEQUENCE [LARGE SCALE GENOMIC DNA]</scope>
    <source>
        <strain evidence="2 3">NF5</strain>
    </source>
</reference>
<reference evidence="3" key="1">
    <citation type="submission" date="2015-03" db="EMBL/GenBank/DDBJ databases">
        <title>Characterization of two novel Thaumarchaeota isolated from the Northern Adriatic Sea.</title>
        <authorList>
            <person name="Bayer B."/>
            <person name="Vojvoda J."/>
            <person name="Offre P."/>
            <person name="Srivastava A."/>
            <person name="Elisabeth N."/>
            <person name="Garcia J.A.L."/>
            <person name="Schleper C."/>
            <person name="Herndl G.J."/>
        </authorList>
    </citation>
    <scope>NUCLEOTIDE SEQUENCE [LARGE SCALE GENOMIC DNA]</scope>
    <source>
        <strain evidence="3">NF5</strain>
    </source>
</reference>
<dbReference type="EMBL" id="CP011070">
    <property type="protein sequence ID" value="AJW70612.1"/>
    <property type="molecule type" value="Genomic_DNA"/>
</dbReference>
<dbReference type="KEGG" id="nin:NADRNF5_0918"/>
<protein>
    <submittedName>
        <fullName evidence="2">Uncharacterized protein</fullName>
    </submittedName>
</protein>
<evidence type="ECO:0000256" key="1">
    <source>
        <dbReference type="SAM" id="MobiDB-lite"/>
    </source>
</evidence>
<sequence>MIPLLVATATLLPSNEVAFSNNEITLDDTQNLDLSSNVASVTSFESSIGDTTTTLTKQVQLVTSQAGGKITLKNSVLPTVTVSLPDRIKISGPATWDNIITPPRQISTSGTVPSGFQTPTVSIQVGSQDVVLVFDTSVTILLTGTTGQTAYKLPGQNTWALISTCLGTYENPTDPPLNGECSVSNGVDTKIATFHFTEFTALSTISATTSSPATTTTSSGTASSSGGGGRTGVGSSGGSGSSSSAGFAGRLLPEGESQIRVFPNWFQTSLVTYWIEDSITDDEFKNAINYLLNKNIIKINVPSEQNVQLLDLAPSIKNLFKLWTMDKLTDSAIIKIITYYRAVGVW</sequence>
<dbReference type="AlphaFoldDB" id="A0A0D5C2H9"/>
<dbReference type="HOGENOM" id="CLU_800775_0_0_2"/>
<feature type="compositionally biased region" description="Gly residues" evidence="1">
    <location>
        <begin position="225"/>
        <end position="240"/>
    </location>
</feature>
<organism evidence="2 3">
    <name type="scientific">Nitrosopumilus adriaticus</name>
    <dbReference type="NCBI Taxonomy" id="1580092"/>
    <lineage>
        <taxon>Archaea</taxon>
        <taxon>Nitrososphaerota</taxon>
        <taxon>Nitrososphaeria</taxon>
        <taxon>Nitrosopumilales</taxon>
        <taxon>Nitrosopumilaceae</taxon>
        <taxon>Nitrosopumilus</taxon>
    </lineage>
</organism>